<dbReference type="Proteomes" id="UP001596043">
    <property type="component" value="Unassembled WGS sequence"/>
</dbReference>
<reference evidence="2" key="1">
    <citation type="journal article" date="2019" name="Int. J. Syst. Evol. Microbiol.">
        <title>The Global Catalogue of Microorganisms (GCM) 10K type strain sequencing project: providing services to taxonomists for standard genome sequencing and annotation.</title>
        <authorList>
            <consortium name="The Broad Institute Genomics Platform"/>
            <consortium name="The Broad Institute Genome Sequencing Center for Infectious Disease"/>
            <person name="Wu L."/>
            <person name="Ma J."/>
        </authorList>
    </citation>
    <scope>NUCLEOTIDE SEQUENCE [LARGE SCALE GENOMIC DNA]</scope>
    <source>
        <strain evidence="2">YJ-61-S</strain>
    </source>
</reference>
<accession>A0ABV9HY88</accession>
<dbReference type="EMBL" id="JBHSFV010000007">
    <property type="protein sequence ID" value="MFC4634813.1"/>
    <property type="molecule type" value="Genomic_DNA"/>
</dbReference>
<evidence type="ECO:0000313" key="1">
    <source>
        <dbReference type="EMBL" id="MFC4634813.1"/>
    </source>
</evidence>
<dbReference type="RefSeq" id="WP_379979434.1">
    <property type="nucleotide sequence ID" value="NZ_JBHSFV010000007.1"/>
</dbReference>
<evidence type="ECO:0008006" key="3">
    <source>
        <dbReference type="Google" id="ProtNLM"/>
    </source>
</evidence>
<keyword evidence="2" id="KW-1185">Reference proteome</keyword>
<organism evidence="1 2">
    <name type="scientific">Dokdonia ponticola</name>
    <dbReference type="NCBI Taxonomy" id="2041041"/>
    <lineage>
        <taxon>Bacteria</taxon>
        <taxon>Pseudomonadati</taxon>
        <taxon>Bacteroidota</taxon>
        <taxon>Flavobacteriia</taxon>
        <taxon>Flavobacteriales</taxon>
        <taxon>Flavobacteriaceae</taxon>
        <taxon>Dokdonia</taxon>
    </lineage>
</organism>
<proteinExistence type="predicted"/>
<gene>
    <name evidence="1" type="ORF">ACFO3O_12900</name>
</gene>
<protein>
    <recommendedName>
        <fullName evidence="3">Bacteriocin</fullName>
    </recommendedName>
</protein>
<sequence length="55" mass="6133">MLKNILNLGKTLEKAEQKTINGGKLWAGNCSQDWECGICGKCVNNQCYTNHDQCD</sequence>
<name>A0ABV9HY88_9FLAO</name>
<evidence type="ECO:0000313" key="2">
    <source>
        <dbReference type="Proteomes" id="UP001596043"/>
    </source>
</evidence>
<comment type="caution">
    <text evidence="1">The sequence shown here is derived from an EMBL/GenBank/DDBJ whole genome shotgun (WGS) entry which is preliminary data.</text>
</comment>